<feature type="domain" description="RCK N-terminal" evidence="7">
    <location>
        <begin position="1"/>
        <end position="117"/>
    </location>
</feature>
<reference evidence="9 10" key="1">
    <citation type="submission" date="2014-07" db="EMBL/GenBank/DDBJ databases">
        <title>Methanogenic archaea and the global carbon cycle.</title>
        <authorList>
            <person name="Henriksen J.R."/>
            <person name="Luke J."/>
            <person name="Reinhart S."/>
            <person name="Benedict M.N."/>
            <person name="Youngblut N.D."/>
            <person name="Metcalf M.E."/>
            <person name="Whitaker R.J."/>
            <person name="Metcalf W.W."/>
        </authorList>
    </citation>
    <scope>NUCLEOTIDE SEQUENCE [LARGE SCALE GENOMIC DNA]</scope>
    <source>
        <strain evidence="9 10">C2J</strain>
    </source>
</reference>
<keyword evidence="3" id="KW-0633">Potassium transport</keyword>
<dbReference type="PROSITE" id="PS51201">
    <property type="entry name" value="RCK_N"/>
    <property type="match status" value="1"/>
</dbReference>
<dbReference type="PANTHER" id="PTHR43833">
    <property type="entry name" value="POTASSIUM CHANNEL PROTEIN 2-RELATED-RELATED"/>
    <property type="match status" value="1"/>
</dbReference>
<evidence type="ECO:0000256" key="4">
    <source>
        <dbReference type="ARBA" id="ARBA00022958"/>
    </source>
</evidence>
<dbReference type="AlphaFoldDB" id="A0A0E3PNY9"/>
<evidence type="ECO:0000256" key="5">
    <source>
        <dbReference type="ARBA" id="ARBA00023027"/>
    </source>
</evidence>
<dbReference type="Pfam" id="PF02254">
    <property type="entry name" value="TrkA_N"/>
    <property type="match status" value="1"/>
</dbReference>
<dbReference type="InterPro" id="IPR050721">
    <property type="entry name" value="Trk_Ktr_HKT_K-transport"/>
</dbReference>
<accession>A0A0E3PNY9</accession>
<sequence length="216" mass="24164">MRLIIIGASSLGMHLTRTMIRQGNEVILIEKDEEVARELAEELDCTVINAEGTHPDILDKAGMDSTDAIVACTNHDQDNILIGLIAQEAGVERVIVKTDDTKFMEIAKKLGISSPINPPHISSTIISDALRGIDTIELSNLLRADVRVISFKTEEQHAGKRISEVQFPENTECIGFYRNNDFFLARDNPKLEEGDELLIITRSGYIDRVYKKLRET</sequence>
<dbReference type="GO" id="GO:0015079">
    <property type="term" value="F:potassium ion transmembrane transporter activity"/>
    <property type="evidence" value="ECO:0007669"/>
    <property type="project" value="InterPro"/>
</dbReference>
<dbReference type="HOGENOM" id="CLU_046525_2_5_2"/>
<protein>
    <submittedName>
        <fullName evidence="9">Trk system potassium uptake protein TrkA</fullName>
    </submittedName>
</protein>
<dbReference type="PROSITE" id="PS51202">
    <property type="entry name" value="RCK_C"/>
    <property type="match status" value="1"/>
</dbReference>
<evidence type="ECO:0000256" key="3">
    <source>
        <dbReference type="ARBA" id="ARBA00022538"/>
    </source>
</evidence>
<evidence type="ECO:0000313" key="9">
    <source>
        <dbReference type="EMBL" id="AKB36924.1"/>
    </source>
</evidence>
<dbReference type="Gene3D" id="3.40.50.720">
    <property type="entry name" value="NAD(P)-binding Rossmann-like Domain"/>
    <property type="match status" value="1"/>
</dbReference>
<dbReference type="EMBL" id="CP009508">
    <property type="protein sequence ID" value="AKB36924.1"/>
    <property type="molecule type" value="Genomic_DNA"/>
</dbReference>
<evidence type="ECO:0000259" key="7">
    <source>
        <dbReference type="PROSITE" id="PS51201"/>
    </source>
</evidence>
<dbReference type="InterPro" id="IPR036291">
    <property type="entry name" value="NAD(P)-bd_dom_sf"/>
</dbReference>
<dbReference type="SUPFAM" id="SSF51735">
    <property type="entry name" value="NAD(P)-binding Rossmann-fold domains"/>
    <property type="match status" value="1"/>
</dbReference>
<organism evidence="9 10">
    <name type="scientific">Methanosarcina siciliae C2J</name>
    <dbReference type="NCBI Taxonomy" id="1434118"/>
    <lineage>
        <taxon>Archaea</taxon>
        <taxon>Methanobacteriati</taxon>
        <taxon>Methanobacteriota</taxon>
        <taxon>Stenosarchaea group</taxon>
        <taxon>Methanomicrobia</taxon>
        <taxon>Methanosarcinales</taxon>
        <taxon>Methanosarcinaceae</taxon>
        <taxon>Methanosarcina</taxon>
    </lineage>
</organism>
<evidence type="ECO:0000256" key="2">
    <source>
        <dbReference type="ARBA" id="ARBA00022448"/>
    </source>
</evidence>
<keyword evidence="5" id="KW-0520">NAD</keyword>
<proteinExistence type="predicted"/>
<dbReference type="PRINTS" id="PR00335">
    <property type="entry name" value="KUPTAKETRKA"/>
</dbReference>
<comment type="function">
    <text evidence="1">Part of a potassium transport system.</text>
</comment>
<name>A0A0E3PNY9_9EURY</name>
<dbReference type="STRING" id="1434118.MSSAC_2334"/>
<evidence type="ECO:0000313" key="10">
    <source>
        <dbReference type="Proteomes" id="UP000033123"/>
    </source>
</evidence>
<dbReference type="InterPro" id="IPR036721">
    <property type="entry name" value="RCK_C_sf"/>
</dbReference>
<dbReference type="Pfam" id="PF02080">
    <property type="entry name" value="TrkA_C"/>
    <property type="match status" value="1"/>
</dbReference>
<dbReference type="PATRIC" id="fig|1434118.4.peg.3003"/>
<dbReference type="GO" id="GO:0005886">
    <property type="term" value="C:plasma membrane"/>
    <property type="evidence" value="ECO:0007669"/>
    <property type="project" value="InterPro"/>
</dbReference>
<evidence type="ECO:0000256" key="1">
    <source>
        <dbReference type="ARBA" id="ARBA00003660"/>
    </source>
</evidence>
<dbReference type="Proteomes" id="UP000033123">
    <property type="component" value="Chromosome"/>
</dbReference>
<dbReference type="InterPro" id="IPR006037">
    <property type="entry name" value="RCK_C"/>
</dbReference>
<keyword evidence="6" id="KW-0406">Ion transport</keyword>
<dbReference type="PANTHER" id="PTHR43833:SF5">
    <property type="entry name" value="TRK SYSTEM POTASSIUM UPTAKE PROTEIN TRKA"/>
    <property type="match status" value="1"/>
</dbReference>
<dbReference type="InterPro" id="IPR003148">
    <property type="entry name" value="RCK_N"/>
</dbReference>
<feature type="domain" description="RCK C-terminal" evidence="8">
    <location>
        <begin position="133"/>
        <end position="215"/>
    </location>
</feature>
<dbReference type="SUPFAM" id="SSF116726">
    <property type="entry name" value="TrkA C-terminal domain-like"/>
    <property type="match status" value="1"/>
</dbReference>
<keyword evidence="2" id="KW-0813">Transport</keyword>
<dbReference type="Gene3D" id="3.30.70.1450">
    <property type="entry name" value="Regulator of K+ conductance, C-terminal domain"/>
    <property type="match status" value="1"/>
</dbReference>
<dbReference type="KEGG" id="msj:MSSAC_2334"/>
<evidence type="ECO:0000259" key="8">
    <source>
        <dbReference type="PROSITE" id="PS51202"/>
    </source>
</evidence>
<gene>
    <name evidence="9" type="ORF">MSSAC_2334</name>
</gene>
<evidence type="ECO:0000256" key="6">
    <source>
        <dbReference type="ARBA" id="ARBA00023065"/>
    </source>
</evidence>
<dbReference type="RefSeq" id="WP_048182956.1">
    <property type="nucleotide sequence ID" value="NZ_CP009508.1"/>
</dbReference>
<dbReference type="GeneID" id="24871961"/>
<keyword evidence="4" id="KW-0630">Potassium</keyword>
<dbReference type="InterPro" id="IPR006036">
    <property type="entry name" value="K_uptake_TrkA"/>
</dbReference>